<dbReference type="Proteomes" id="UP000235388">
    <property type="component" value="Unassembled WGS sequence"/>
</dbReference>
<dbReference type="AlphaFoldDB" id="A0A2N5S273"/>
<comment type="caution">
    <text evidence="2">The sequence shown here is derived from an EMBL/GenBank/DDBJ whole genome shotgun (WGS) entry which is preliminary data.</text>
</comment>
<keyword evidence="3" id="KW-1185">Reference proteome</keyword>
<proteinExistence type="predicted"/>
<evidence type="ECO:0000313" key="2">
    <source>
        <dbReference type="EMBL" id="PLW07324.1"/>
    </source>
</evidence>
<name>A0A2N5S273_9BASI</name>
<evidence type="ECO:0000313" key="3">
    <source>
        <dbReference type="Proteomes" id="UP000235388"/>
    </source>
</evidence>
<dbReference type="EMBL" id="PGCJ01001236">
    <property type="protein sequence ID" value="PLW07324.1"/>
    <property type="molecule type" value="Genomic_DNA"/>
</dbReference>
<sequence>MSDNIPKTKPKSNRNVTGVIHRLTPHAQAERLRLGLAPNWTALGSNPFNWSGGKSINKPGAQIPDPGQPSKTNLNWRHTNHPQPATDTAAQPAPTVLSNVALILAEMKAQRDKDRLRREHNDYRARRKADLDKQKRVTSIVTAVAKRFQPEDILRPDCTNLRQWERTRNHTRTAGINRSNTAVRAVLEQPCSTGGRTGTVRPKHLPAGRTGPSDQFLGPVAQDQPGPVGKICPTSWLLLWSDSVRPTTGQKRLFKHRSSSRV</sequence>
<protein>
    <submittedName>
        <fullName evidence="2">Uncharacterized protein</fullName>
    </submittedName>
</protein>
<organism evidence="2 3">
    <name type="scientific">Puccinia coronata f. sp. avenae</name>
    <dbReference type="NCBI Taxonomy" id="200324"/>
    <lineage>
        <taxon>Eukaryota</taxon>
        <taxon>Fungi</taxon>
        <taxon>Dikarya</taxon>
        <taxon>Basidiomycota</taxon>
        <taxon>Pucciniomycotina</taxon>
        <taxon>Pucciniomycetes</taxon>
        <taxon>Pucciniales</taxon>
        <taxon>Pucciniaceae</taxon>
        <taxon>Puccinia</taxon>
    </lineage>
</organism>
<evidence type="ECO:0000256" key="1">
    <source>
        <dbReference type="SAM" id="MobiDB-lite"/>
    </source>
</evidence>
<reference evidence="2 3" key="1">
    <citation type="submission" date="2017-11" db="EMBL/GenBank/DDBJ databases">
        <title>De novo assembly and phasing of dikaryotic genomes from two isolates of Puccinia coronata f. sp. avenae, the causal agent of oat crown rust.</title>
        <authorList>
            <person name="Miller M.E."/>
            <person name="Zhang Y."/>
            <person name="Omidvar V."/>
            <person name="Sperschneider J."/>
            <person name="Schwessinger B."/>
            <person name="Raley C."/>
            <person name="Palmer J.M."/>
            <person name="Garnica D."/>
            <person name="Upadhyaya N."/>
            <person name="Rathjen J."/>
            <person name="Taylor J.M."/>
            <person name="Park R.F."/>
            <person name="Dodds P.N."/>
            <person name="Hirsch C.D."/>
            <person name="Kianian S.F."/>
            <person name="Figueroa M."/>
        </authorList>
    </citation>
    <scope>NUCLEOTIDE SEQUENCE [LARGE SCALE GENOMIC DNA]</scope>
    <source>
        <strain evidence="2">12NC29</strain>
    </source>
</reference>
<feature type="region of interest" description="Disordered" evidence="1">
    <location>
        <begin position="51"/>
        <end position="71"/>
    </location>
</feature>
<accession>A0A2N5S273</accession>
<dbReference type="STRING" id="200324.A0A2N5S273"/>
<gene>
    <name evidence="2" type="ORF">PCANC_26621</name>
</gene>
<dbReference type="OrthoDB" id="10651487at2759"/>